<feature type="transmembrane region" description="Helical" evidence="7">
    <location>
        <begin position="238"/>
        <end position="255"/>
    </location>
</feature>
<keyword evidence="10" id="KW-1185">Reference proteome</keyword>
<dbReference type="PANTHER" id="PTHR13103">
    <property type="entry name" value="SCHWANNOMIN INTERACTING PROTEIN 1"/>
    <property type="match status" value="1"/>
</dbReference>
<dbReference type="EMBL" id="JADYXP020000012">
    <property type="protein sequence ID" value="KAL0113016.1"/>
    <property type="molecule type" value="Genomic_DNA"/>
</dbReference>
<feature type="compositionally biased region" description="Acidic residues" evidence="6">
    <location>
        <begin position="738"/>
        <end position="753"/>
    </location>
</feature>
<dbReference type="PANTHER" id="PTHR13103:SF2">
    <property type="entry name" value="IQCJ-SCHIP1 READTHROUGH TRANSCRIPT PROTEIN-RELATED"/>
    <property type="match status" value="1"/>
</dbReference>
<feature type="compositionally biased region" description="Low complexity" evidence="6">
    <location>
        <begin position="845"/>
        <end position="857"/>
    </location>
</feature>
<feature type="region of interest" description="Disordered" evidence="6">
    <location>
        <begin position="324"/>
        <end position="373"/>
    </location>
</feature>
<dbReference type="Proteomes" id="UP001430953">
    <property type="component" value="Unassembled WGS sequence"/>
</dbReference>
<protein>
    <recommendedName>
        <fullName evidence="8">Schwannomin interacting protein 1 C-terminal domain-containing protein</fullName>
    </recommendedName>
</protein>
<evidence type="ECO:0000313" key="9">
    <source>
        <dbReference type="EMBL" id="KAL0113016.1"/>
    </source>
</evidence>
<evidence type="ECO:0000256" key="6">
    <source>
        <dbReference type="SAM" id="MobiDB-lite"/>
    </source>
</evidence>
<keyword evidence="4" id="KW-0175">Coiled coil</keyword>
<feature type="transmembrane region" description="Helical" evidence="7">
    <location>
        <begin position="151"/>
        <end position="170"/>
    </location>
</feature>
<dbReference type="AlphaFoldDB" id="A0AAW2FAP6"/>
<dbReference type="CDD" id="cd10431">
    <property type="entry name" value="GHITM"/>
    <property type="match status" value="1"/>
</dbReference>
<feature type="compositionally biased region" description="Polar residues" evidence="6">
    <location>
        <begin position="433"/>
        <end position="456"/>
    </location>
</feature>
<feature type="transmembrane region" description="Helical" evidence="7">
    <location>
        <begin position="118"/>
        <end position="139"/>
    </location>
</feature>
<dbReference type="InterPro" id="IPR006214">
    <property type="entry name" value="Bax_inhibitor_1-related"/>
</dbReference>
<feature type="region of interest" description="Disordered" evidence="6">
    <location>
        <begin position="1206"/>
        <end position="1227"/>
    </location>
</feature>
<feature type="region of interest" description="Disordered" evidence="6">
    <location>
        <begin position="899"/>
        <end position="941"/>
    </location>
</feature>
<feature type="transmembrane region" description="Helical" evidence="7">
    <location>
        <begin position="208"/>
        <end position="226"/>
    </location>
</feature>
<dbReference type="Pfam" id="PF01027">
    <property type="entry name" value="Bax1-I"/>
    <property type="match status" value="1"/>
</dbReference>
<evidence type="ECO:0000256" key="1">
    <source>
        <dbReference type="ARBA" id="ARBA00004141"/>
    </source>
</evidence>
<evidence type="ECO:0000256" key="2">
    <source>
        <dbReference type="ARBA" id="ARBA00022692"/>
    </source>
</evidence>
<evidence type="ECO:0000313" key="10">
    <source>
        <dbReference type="Proteomes" id="UP001430953"/>
    </source>
</evidence>
<keyword evidence="3 7" id="KW-1133">Transmembrane helix</keyword>
<feature type="compositionally biased region" description="Basic and acidic residues" evidence="6">
    <location>
        <begin position="460"/>
        <end position="471"/>
    </location>
</feature>
<evidence type="ECO:0000256" key="7">
    <source>
        <dbReference type="SAM" id="Phobius"/>
    </source>
</evidence>
<dbReference type="InterPro" id="IPR035871">
    <property type="entry name" value="GHITM"/>
</dbReference>
<dbReference type="GO" id="GO:0030054">
    <property type="term" value="C:cell junction"/>
    <property type="evidence" value="ECO:0007669"/>
    <property type="project" value="TreeGrafter"/>
</dbReference>
<dbReference type="InterPro" id="IPR015649">
    <property type="entry name" value="SCHIP_1_C"/>
</dbReference>
<dbReference type="Pfam" id="PF10148">
    <property type="entry name" value="SCHIP-1_C"/>
    <property type="match status" value="1"/>
</dbReference>
<keyword evidence="2 7" id="KW-0812">Transmembrane</keyword>
<feature type="domain" description="Schwannomin interacting protein 1 C-terminal" evidence="8">
    <location>
        <begin position="964"/>
        <end position="1203"/>
    </location>
</feature>
<comment type="subcellular location">
    <subcellularLocation>
        <location evidence="1">Membrane</location>
        <topology evidence="1">Multi-pass membrane protein</topology>
    </subcellularLocation>
</comment>
<feature type="compositionally biased region" description="Basic and acidic residues" evidence="6">
    <location>
        <begin position="931"/>
        <end position="941"/>
    </location>
</feature>
<reference evidence="9 10" key="1">
    <citation type="submission" date="2023-03" db="EMBL/GenBank/DDBJ databases">
        <title>High recombination rates correlate with genetic variation in Cardiocondyla obscurior ants.</title>
        <authorList>
            <person name="Errbii M."/>
        </authorList>
    </citation>
    <scope>NUCLEOTIDE SEQUENCE [LARGE SCALE GENOMIC DNA]</scope>
    <source>
        <strain evidence="9">Alpha-2009</strain>
        <tissue evidence="9">Whole body</tissue>
    </source>
</reference>
<comment type="caution">
    <text evidence="9">The sequence shown here is derived from an EMBL/GenBank/DDBJ whole genome shotgun (WGS) entry which is preliminary data.</text>
</comment>
<name>A0AAW2FAP6_9HYME</name>
<proteinExistence type="predicted"/>
<feature type="compositionally biased region" description="Polar residues" evidence="6">
    <location>
        <begin position="349"/>
        <end position="358"/>
    </location>
</feature>
<evidence type="ECO:0000256" key="5">
    <source>
        <dbReference type="ARBA" id="ARBA00023136"/>
    </source>
</evidence>
<feature type="compositionally biased region" description="Polar residues" evidence="6">
    <location>
        <begin position="392"/>
        <end position="424"/>
    </location>
</feature>
<feature type="transmembrane region" description="Helical" evidence="7">
    <location>
        <begin position="261"/>
        <end position="283"/>
    </location>
</feature>
<feature type="compositionally biased region" description="Basic and acidic residues" evidence="6">
    <location>
        <begin position="711"/>
        <end position="722"/>
    </location>
</feature>
<gene>
    <name evidence="9" type="ORF">PUN28_012331</name>
</gene>
<feature type="transmembrane region" description="Helical" evidence="7">
    <location>
        <begin position="182"/>
        <end position="202"/>
    </location>
</feature>
<keyword evidence="5 7" id="KW-0472">Membrane</keyword>
<dbReference type="GO" id="GO:0035332">
    <property type="term" value="P:positive regulation of hippo signaling"/>
    <property type="evidence" value="ECO:0007669"/>
    <property type="project" value="TreeGrafter"/>
</dbReference>
<feature type="compositionally biased region" description="Polar residues" evidence="6">
    <location>
        <begin position="1206"/>
        <end position="1224"/>
    </location>
</feature>
<feature type="region of interest" description="Disordered" evidence="6">
    <location>
        <begin position="392"/>
        <end position="485"/>
    </location>
</feature>
<feature type="region of interest" description="Disordered" evidence="6">
    <location>
        <begin position="818"/>
        <end position="876"/>
    </location>
</feature>
<sequence>MLATRLCRVSPGLASLVRAPVVLTTPRLSKGQITRLFVNDGRGSYTRSARRRATVVEQAAAPAGETAFNIGKAAVAGGAVVGLGGLCYYGLGLSSQTGAIDRAHLWPQYVKDRIKSTYAYFGASVAASAASAAMCLRSPAMMNLMMRQGWIAIGVTMAAMIGSGMVVRGLPYKEGFSSKHVAWLVHTGILGAVVAPLTLLGGPLVLRAAWYTAGIVGGLSAVAVCAPSDKFLAMGGPLAIGLGVVAVSSIGSMFLPPTTVLGSGLYSIALYGGLLLFSGFLLYDTQKIIKQAEIYPMYNIDRPYDPINKRGSIDMRLRESVSVPLHPSGLNNNQLRRHSPSRSVEIGNRNENASQEPAANSPPGYPNDDESSDFRLAEDTTTWSSLAIARDNVQQSSPSTQQRSVNVNNNLTEPRIQRNSSAESLANYEGTVEEQSANVNNNLTELRIQSSSSVESLTDYEGRNSPHENSSRELTPSEWSDWSEEGNLPTGCRGIVNPNYPGFQHLAPSLLSDTDLTEDEHDSCSDYPPFQHAETAPLPENDDNEYNNNIDDINHLCGQRNDRKIFYEKPKFNIQTVTSLYEAVVPPSEKCINYVKSVEVSKSEKKTLTSEPEEIVVNNVVEAETHLTLLDEREEGLANQVNQHTPELSQIILEDKREKEVPVEVELVELTTSVNESLQFPEIEEILDSGKTSEIGETEDVAVEHIDLIREAKELPHPDRSKIGNRQPVTTTSTGGSADDESESNSDYSEDFAEERSTYTKLEEIDLLSSIGRDIGVDLEKYAQSVPDVVAMESIENIRQLRPSSIAKDHVDTNKLLDRELPEASSADARKKEKMAKNQAKRRQQQQQQQTRNSNSQRRSDKRRVDVDNGSGGFDVYNIETAMPKIDLDAIESHLRAAREEERRWRQDDERKTTMEMDKSTEPIVETEEANETKEENLERPDCEREDLITRFDRLVRGEFDLQRRNDREEIRRRLAMGPDAEDLRAERGRKPSLQSRLQSGMNLQICFMNETSSDTESPGSENDSFSGSTPTSLGSKQLGGKQAPTRPQMLSLPSLRLDTGANSTPPVDEADFFARQARLQTEARMALAQAKEMAHMQMEVERQRLKQSPITEMVRCSLEKVGVQLGEDRRRLSRVLLTELNVAQLQVVANDLHARIAALNEALVEGLLRRDDLHMEQDSMLVDVEDLTRYLGAKQESLKKKQQNVQQTANRNHQQSSAASTKLSMKPKLTHLNRGLVALVRK</sequence>
<accession>A0AAW2FAP6</accession>
<feature type="compositionally biased region" description="Polar residues" evidence="6">
    <location>
        <begin position="727"/>
        <end position="736"/>
    </location>
</feature>
<feature type="compositionally biased region" description="Polar residues" evidence="6">
    <location>
        <begin position="1012"/>
        <end position="1036"/>
    </location>
</feature>
<dbReference type="InterPro" id="IPR039045">
    <property type="entry name" value="SCHIP_1"/>
</dbReference>
<evidence type="ECO:0000256" key="4">
    <source>
        <dbReference type="ARBA" id="ARBA00023054"/>
    </source>
</evidence>
<feature type="region of interest" description="Disordered" evidence="6">
    <location>
        <begin position="711"/>
        <end position="755"/>
    </location>
</feature>
<feature type="compositionally biased region" description="Basic and acidic residues" evidence="6">
    <location>
        <begin position="899"/>
        <end position="921"/>
    </location>
</feature>
<dbReference type="GO" id="GO:0005886">
    <property type="term" value="C:plasma membrane"/>
    <property type="evidence" value="ECO:0007669"/>
    <property type="project" value="TreeGrafter"/>
</dbReference>
<evidence type="ECO:0000256" key="3">
    <source>
        <dbReference type="ARBA" id="ARBA00022989"/>
    </source>
</evidence>
<evidence type="ECO:0000259" key="8">
    <source>
        <dbReference type="Pfam" id="PF10148"/>
    </source>
</evidence>
<feature type="region of interest" description="Disordered" evidence="6">
    <location>
        <begin position="1012"/>
        <end position="1049"/>
    </location>
</feature>
<organism evidence="9 10">
    <name type="scientific">Cardiocondyla obscurior</name>
    <dbReference type="NCBI Taxonomy" id="286306"/>
    <lineage>
        <taxon>Eukaryota</taxon>
        <taxon>Metazoa</taxon>
        <taxon>Ecdysozoa</taxon>
        <taxon>Arthropoda</taxon>
        <taxon>Hexapoda</taxon>
        <taxon>Insecta</taxon>
        <taxon>Pterygota</taxon>
        <taxon>Neoptera</taxon>
        <taxon>Endopterygota</taxon>
        <taxon>Hymenoptera</taxon>
        <taxon>Apocrita</taxon>
        <taxon>Aculeata</taxon>
        <taxon>Formicoidea</taxon>
        <taxon>Formicidae</taxon>
        <taxon>Myrmicinae</taxon>
        <taxon>Cardiocondyla</taxon>
    </lineage>
</organism>